<gene>
    <name evidence="2" type="ordered locus">Cpha266_2579</name>
</gene>
<dbReference type="EMBL" id="CP000492">
    <property type="protein sequence ID" value="ABL66567.1"/>
    <property type="molecule type" value="Genomic_DNA"/>
</dbReference>
<dbReference type="Pfam" id="PF00300">
    <property type="entry name" value="His_Phos_1"/>
    <property type="match status" value="1"/>
</dbReference>
<organism evidence="2 3">
    <name type="scientific">Chlorobium phaeobacteroides (strain DSM 266 / SMG 266 / 2430)</name>
    <dbReference type="NCBI Taxonomy" id="290317"/>
    <lineage>
        <taxon>Bacteria</taxon>
        <taxon>Pseudomonadati</taxon>
        <taxon>Chlorobiota</taxon>
        <taxon>Chlorobiia</taxon>
        <taxon>Chlorobiales</taxon>
        <taxon>Chlorobiaceae</taxon>
        <taxon>Chlorobium/Pelodictyon group</taxon>
        <taxon>Chlorobium</taxon>
    </lineage>
</organism>
<name>A1BJJ0_CHLPD</name>
<dbReference type="STRING" id="290317.Cpha266_2579"/>
<proteinExistence type="predicted"/>
<dbReference type="KEGG" id="cph:Cpha266_2579"/>
<dbReference type="PANTHER" id="PTHR47623:SF1">
    <property type="entry name" value="OS09G0287300 PROTEIN"/>
    <property type="match status" value="1"/>
</dbReference>
<dbReference type="RefSeq" id="WP_011746342.1">
    <property type="nucleotide sequence ID" value="NC_008639.1"/>
</dbReference>
<protein>
    <submittedName>
        <fullName evidence="2">Putative phosphohistidine phosphatase, SixA</fullName>
    </submittedName>
</protein>
<dbReference type="PANTHER" id="PTHR47623">
    <property type="entry name" value="OS09G0287300 PROTEIN"/>
    <property type="match status" value="1"/>
</dbReference>
<dbReference type="InterPro" id="IPR029033">
    <property type="entry name" value="His_PPase_superfam"/>
</dbReference>
<dbReference type="AlphaFoldDB" id="A1BJJ0"/>
<sequence>MQMKTLYLVRHAKSSWDNARMTDFERPLNEIGIQSAPIMARLLKEKKVCPDLVIASPANRAITTARIFCDIIDYPEERIETRMEIYQGGAENLLHLIRKIPDNHTTAMIFGHNPTLTDLSNALVKEQIDNLATAGIVRIDFDTNSWKETAAGEGKRVWYETPKKQKT</sequence>
<dbReference type="SUPFAM" id="SSF53254">
    <property type="entry name" value="Phosphoglycerate mutase-like"/>
    <property type="match status" value="1"/>
</dbReference>
<feature type="binding site" evidence="1">
    <location>
        <position position="60"/>
    </location>
    <ligand>
        <name>substrate</name>
    </ligand>
</feature>
<evidence type="ECO:0000313" key="3">
    <source>
        <dbReference type="Proteomes" id="UP000008701"/>
    </source>
</evidence>
<dbReference type="Gene3D" id="3.40.50.1240">
    <property type="entry name" value="Phosphoglycerate mutase-like"/>
    <property type="match status" value="1"/>
</dbReference>
<dbReference type="Proteomes" id="UP000008701">
    <property type="component" value="Chromosome"/>
</dbReference>
<accession>A1BJJ0</accession>
<dbReference type="eggNOG" id="COG2062">
    <property type="taxonomic scope" value="Bacteria"/>
</dbReference>
<dbReference type="CDD" id="cd07067">
    <property type="entry name" value="HP_PGM_like"/>
    <property type="match status" value="1"/>
</dbReference>
<evidence type="ECO:0000313" key="2">
    <source>
        <dbReference type="EMBL" id="ABL66567.1"/>
    </source>
</evidence>
<reference evidence="2 3" key="1">
    <citation type="submission" date="2006-12" db="EMBL/GenBank/DDBJ databases">
        <title>Complete sequence of Chlorobium phaeobacteroides DSM 266.</title>
        <authorList>
            <consortium name="US DOE Joint Genome Institute"/>
            <person name="Copeland A."/>
            <person name="Lucas S."/>
            <person name="Lapidus A."/>
            <person name="Barry K."/>
            <person name="Detter J.C."/>
            <person name="Glavina del Rio T."/>
            <person name="Hammon N."/>
            <person name="Israni S."/>
            <person name="Pitluck S."/>
            <person name="Goltsman E."/>
            <person name="Schmutz J."/>
            <person name="Larimer F."/>
            <person name="Land M."/>
            <person name="Hauser L."/>
            <person name="Mikhailova N."/>
            <person name="Li T."/>
            <person name="Overmann J."/>
            <person name="Bryant D.A."/>
            <person name="Richardson P."/>
        </authorList>
    </citation>
    <scope>NUCLEOTIDE SEQUENCE [LARGE SCALE GENOMIC DNA]</scope>
    <source>
        <strain evidence="2 3">DSM 266</strain>
    </source>
</reference>
<dbReference type="HOGENOM" id="CLU_084603_2_2_10"/>
<dbReference type="InterPro" id="IPR013078">
    <property type="entry name" value="His_Pase_superF_clade-1"/>
</dbReference>
<keyword evidence="3" id="KW-1185">Reference proteome</keyword>
<evidence type="ECO:0000256" key="1">
    <source>
        <dbReference type="PIRSR" id="PIRSR613078-2"/>
    </source>
</evidence>
<dbReference type="SMART" id="SM00855">
    <property type="entry name" value="PGAM"/>
    <property type="match status" value="1"/>
</dbReference>